<proteinExistence type="predicted"/>
<keyword evidence="1" id="KW-1185">Reference proteome</keyword>
<organism evidence="1 2">
    <name type="scientific">Romanomermis culicivorax</name>
    <name type="common">Nematode worm</name>
    <dbReference type="NCBI Taxonomy" id="13658"/>
    <lineage>
        <taxon>Eukaryota</taxon>
        <taxon>Metazoa</taxon>
        <taxon>Ecdysozoa</taxon>
        <taxon>Nematoda</taxon>
        <taxon>Enoplea</taxon>
        <taxon>Dorylaimia</taxon>
        <taxon>Mermithida</taxon>
        <taxon>Mermithoidea</taxon>
        <taxon>Mermithidae</taxon>
        <taxon>Romanomermis</taxon>
    </lineage>
</organism>
<sequence>MKTGTHLAKKDRLTEFSTTCQFSKTHLVNLTALMETNFEKSKISRSHNCLMIMVKIVRDWFGVKVEFKINRKGICMANGKNG</sequence>
<dbReference type="Proteomes" id="UP000887565">
    <property type="component" value="Unplaced"/>
</dbReference>
<protein>
    <submittedName>
        <fullName evidence="2">Uncharacterized protein</fullName>
    </submittedName>
</protein>
<name>A0A915JVX4_ROMCU</name>
<reference evidence="2" key="1">
    <citation type="submission" date="2022-11" db="UniProtKB">
        <authorList>
            <consortium name="WormBaseParasite"/>
        </authorList>
    </citation>
    <scope>IDENTIFICATION</scope>
</reference>
<dbReference type="WBParaSite" id="nRc.2.0.1.t30565-RA">
    <property type="protein sequence ID" value="nRc.2.0.1.t30565-RA"/>
    <property type="gene ID" value="nRc.2.0.1.g30565"/>
</dbReference>
<accession>A0A915JVX4</accession>
<evidence type="ECO:0000313" key="1">
    <source>
        <dbReference type="Proteomes" id="UP000887565"/>
    </source>
</evidence>
<dbReference type="AlphaFoldDB" id="A0A915JVX4"/>
<evidence type="ECO:0000313" key="2">
    <source>
        <dbReference type="WBParaSite" id="nRc.2.0.1.t30565-RA"/>
    </source>
</evidence>